<protein>
    <submittedName>
        <fullName evidence="2">Purine-binding chemotaxis protein CheW</fullName>
    </submittedName>
</protein>
<evidence type="ECO:0000259" key="1">
    <source>
        <dbReference type="PROSITE" id="PS50851"/>
    </source>
</evidence>
<reference evidence="2 3" key="1">
    <citation type="submission" date="2016-10" db="EMBL/GenBank/DDBJ databases">
        <authorList>
            <person name="de Groot N.N."/>
        </authorList>
    </citation>
    <scope>NUCLEOTIDE SEQUENCE [LARGE SCALE GENOMIC DNA]</scope>
    <source>
        <strain evidence="2 3">CGMCC 1.3430</strain>
    </source>
</reference>
<keyword evidence="3" id="KW-1185">Reference proteome</keyword>
<dbReference type="PANTHER" id="PTHR22617:SF23">
    <property type="entry name" value="CHEMOTAXIS PROTEIN CHEW"/>
    <property type="match status" value="1"/>
</dbReference>
<organism evidence="2 3">
    <name type="scientific">Alkalimonas amylolytica</name>
    <dbReference type="NCBI Taxonomy" id="152573"/>
    <lineage>
        <taxon>Bacteria</taxon>
        <taxon>Pseudomonadati</taxon>
        <taxon>Pseudomonadota</taxon>
        <taxon>Gammaproteobacteria</taxon>
        <taxon>Alkalimonas</taxon>
    </lineage>
</organism>
<dbReference type="GO" id="GO:0006935">
    <property type="term" value="P:chemotaxis"/>
    <property type="evidence" value="ECO:0007669"/>
    <property type="project" value="InterPro"/>
</dbReference>
<evidence type="ECO:0000313" key="3">
    <source>
        <dbReference type="Proteomes" id="UP000198773"/>
    </source>
</evidence>
<dbReference type="GO" id="GO:0005829">
    <property type="term" value="C:cytosol"/>
    <property type="evidence" value="ECO:0007669"/>
    <property type="project" value="TreeGrafter"/>
</dbReference>
<accession>A0A1H3ZI62</accession>
<dbReference type="OrthoDB" id="9790406at2"/>
<dbReference type="SUPFAM" id="SSF50341">
    <property type="entry name" value="CheW-like"/>
    <property type="match status" value="1"/>
</dbReference>
<dbReference type="Gene3D" id="2.30.30.40">
    <property type="entry name" value="SH3 Domains"/>
    <property type="match status" value="1"/>
</dbReference>
<feature type="domain" description="CheW-like" evidence="1">
    <location>
        <begin position="1"/>
        <end position="138"/>
    </location>
</feature>
<dbReference type="RefSeq" id="WP_091340230.1">
    <property type="nucleotide sequence ID" value="NZ_FNRM01000002.1"/>
</dbReference>
<evidence type="ECO:0000313" key="2">
    <source>
        <dbReference type="EMBL" id="SEA23446.1"/>
    </source>
</evidence>
<dbReference type="InterPro" id="IPR036061">
    <property type="entry name" value="CheW-like_dom_sf"/>
</dbReference>
<dbReference type="SMART" id="SM00260">
    <property type="entry name" value="CheW"/>
    <property type="match status" value="1"/>
</dbReference>
<dbReference type="Proteomes" id="UP000198773">
    <property type="component" value="Unassembled WGS sequence"/>
</dbReference>
<dbReference type="STRING" id="152573.SAMN04488051_102202"/>
<dbReference type="AlphaFoldDB" id="A0A1H3ZI62"/>
<dbReference type="EMBL" id="FNRM01000002">
    <property type="protein sequence ID" value="SEA23446.1"/>
    <property type="molecule type" value="Genomic_DNA"/>
</dbReference>
<sequence>MNVLAFSVDNQRYAVDLNCVNKVFPAVAISPLPDSPAFVAGLVNVHGTLIPVANLRLKFNLPVTELALQHRFLWVTTPDREWLLWVDSVEGVQWCPPEQQEQASTLPQPSSQLSAMVALTDGVMLIQDVSALLTADEQEVLEHAVYNSTLSTLSTLSYGVS</sequence>
<dbReference type="InterPro" id="IPR039315">
    <property type="entry name" value="CheW"/>
</dbReference>
<dbReference type="Pfam" id="PF01584">
    <property type="entry name" value="CheW"/>
    <property type="match status" value="1"/>
</dbReference>
<dbReference type="PROSITE" id="PS50851">
    <property type="entry name" value="CHEW"/>
    <property type="match status" value="1"/>
</dbReference>
<gene>
    <name evidence="2" type="ORF">SAMN04488051_102202</name>
</gene>
<dbReference type="GO" id="GO:0007165">
    <property type="term" value="P:signal transduction"/>
    <property type="evidence" value="ECO:0007669"/>
    <property type="project" value="InterPro"/>
</dbReference>
<name>A0A1H3ZI62_ALKAM</name>
<dbReference type="PANTHER" id="PTHR22617">
    <property type="entry name" value="CHEMOTAXIS SENSOR HISTIDINE KINASE-RELATED"/>
    <property type="match status" value="1"/>
</dbReference>
<proteinExistence type="predicted"/>
<dbReference type="Gene3D" id="2.40.50.180">
    <property type="entry name" value="CheA-289, Domain 4"/>
    <property type="match status" value="1"/>
</dbReference>
<dbReference type="InterPro" id="IPR002545">
    <property type="entry name" value="CheW-lke_dom"/>
</dbReference>